<name>A0A9N9AQW4_9GLOM</name>
<accession>A0A9N9AQW4</accession>
<dbReference type="PANTHER" id="PTHR43628">
    <property type="entry name" value="ACTIVATOR OF C KINASE PROTEIN 1-RELATED"/>
    <property type="match status" value="1"/>
</dbReference>
<dbReference type="Pfam" id="PF08238">
    <property type="entry name" value="Sel1"/>
    <property type="match status" value="4"/>
</dbReference>
<feature type="compositionally biased region" description="Basic and acidic residues" evidence="1">
    <location>
        <begin position="33"/>
        <end position="48"/>
    </location>
</feature>
<evidence type="ECO:0000313" key="3">
    <source>
        <dbReference type="Proteomes" id="UP000789572"/>
    </source>
</evidence>
<dbReference type="Gene3D" id="1.25.40.10">
    <property type="entry name" value="Tetratricopeptide repeat domain"/>
    <property type="match status" value="1"/>
</dbReference>
<dbReference type="PANTHER" id="PTHR43628:SF1">
    <property type="entry name" value="CHITIN SYNTHASE REGULATORY FACTOR 2-RELATED"/>
    <property type="match status" value="1"/>
</dbReference>
<dbReference type="SUPFAM" id="SSF81901">
    <property type="entry name" value="HCP-like"/>
    <property type="match status" value="1"/>
</dbReference>
<dbReference type="EMBL" id="CAJVPJ010000569">
    <property type="protein sequence ID" value="CAG8538334.1"/>
    <property type="molecule type" value="Genomic_DNA"/>
</dbReference>
<dbReference type="InterPro" id="IPR011990">
    <property type="entry name" value="TPR-like_helical_dom_sf"/>
</dbReference>
<reference evidence="2" key="1">
    <citation type="submission" date="2021-06" db="EMBL/GenBank/DDBJ databases">
        <authorList>
            <person name="Kallberg Y."/>
            <person name="Tangrot J."/>
            <person name="Rosling A."/>
        </authorList>
    </citation>
    <scope>NUCLEOTIDE SEQUENCE</scope>
    <source>
        <strain evidence="2">IA702</strain>
    </source>
</reference>
<dbReference type="InterPro" id="IPR006597">
    <property type="entry name" value="Sel1-like"/>
</dbReference>
<evidence type="ECO:0000313" key="2">
    <source>
        <dbReference type="EMBL" id="CAG8538334.1"/>
    </source>
</evidence>
<proteinExistence type="predicted"/>
<feature type="region of interest" description="Disordered" evidence="1">
    <location>
        <begin position="1"/>
        <end position="55"/>
    </location>
</feature>
<dbReference type="SMART" id="SM00671">
    <property type="entry name" value="SEL1"/>
    <property type="match status" value="3"/>
</dbReference>
<dbReference type="OrthoDB" id="2148946at2759"/>
<dbReference type="GO" id="GO:0010972">
    <property type="term" value="P:negative regulation of G2/M transition of mitotic cell cycle"/>
    <property type="evidence" value="ECO:0007669"/>
    <property type="project" value="TreeGrafter"/>
</dbReference>
<dbReference type="InterPro" id="IPR052945">
    <property type="entry name" value="Mitotic_Regulator"/>
</dbReference>
<dbReference type="GO" id="GO:0032153">
    <property type="term" value="C:cell division site"/>
    <property type="evidence" value="ECO:0007669"/>
    <property type="project" value="TreeGrafter"/>
</dbReference>
<feature type="compositionally biased region" description="Polar residues" evidence="1">
    <location>
        <begin position="23"/>
        <end position="32"/>
    </location>
</feature>
<comment type="caution">
    <text evidence="2">The sequence shown here is derived from an EMBL/GenBank/DDBJ whole genome shotgun (WGS) entry which is preliminary data.</text>
</comment>
<dbReference type="AlphaFoldDB" id="A0A9N9AQW4"/>
<gene>
    <name evidence="2" type="ORF">POCULU_LOCUS4407</name>
</gene>
<keyword evidence="3" id="KW-1185">Reference proteome</keyword>
<protein>
    <submittedName>
        <fullName evidence="2">3969_t:CDS:1</fullName>
    </submittedName>
</protein>
<sequence>MNTIRRILAPNKSSKDSKKKSIFQRSKSSSELFSERPNKSPLSERETNTRSFSQRSLELPLRKIGMLRDKAQYNTENGTTIKREFKTLPRNLQQTLPVPASGTRMVGIGALALNTGNIVPAIGLGAGKASDDLSIPQSPTTCLNEADDYIQQAIQFHEQNQLDKATYFFKLAAERKSPLGYFLYGIALRHGWGCEANPTMAVKYLQKAAESAVDELQSSVIANPSIARNELVLAIYELGVCFRHGWGAPKNKKTAAYYFEMAASLGDPDAQNEIGFCYANGEGVKKNLTKAAKYYRMANEQGAGIMGNSWIFKKKYDEEAPKN</sequence>
<evidence type="ECO:0000256" key="1">
    <source>
        <dbReference type="SAM" id="MobiDB-lite"/>
    </source>
</evidence>
<dbReference type="Proteomes" id="UP000789572">
    <property type="component" value="Unassembled WGS sequence"/>
</dbReference>
<organism evidence="2 3">
    <name type="scientific">Paraglomus occultum</name>
    <dbReference type="NCBI Taxonomy" id="144539"/>
    <lineage>
        <taxon>Eukaryota</taxon>
        <taxon>Fungi</taxon>
        <taxon>Fungi incertae sedis</taxon>
        <taxon>Mucoromycota</taxon>
        <taxon>Glomeromycotina</taxon>
        <taxon>Glomeromycetes</taxon>
        <taxon>Paraglomerales</taxon>
        <taxon>Paraglomeraceae</taxon>
        <taxon>Paraglomus</taxon>
    </lineage>
</organism>